<dbReference type="SMART" id="SM00355">
    <property type="entry name" value="ZnF_C2H2"/>
    <property type="match status" value="3"/>
</dbReference>
<dbReference type="Proteomes" id="UP000288429">
    <property type="component" value="Unassembled WGS sequence"/>
</dbReference>
<dbReference type="EMBL" id="NIZV01000099">
    <property type="protein sequence ID" value="RSM09085.1"/>
    <property type="molecule type" value="Genomic_DNA"/>
</dbReference>
<feature type="compositionally biased region" description="Acidic residues" evidence="1">
    <location>
        <begin position="448"/>
        <end position="481"/>
    </location>
</feature>
<name>A0A428U489_9HYPO</name>
<protein>
    <recommendedName>
        <fullName evidence="2">C2H2-type domain-containing protein</fullName>
    </recommendedName>
</protein>
<dbReference type="InterPro" id="IPR054464">
    <property type="entry name" value="ULD_fung"/>
</dbReference>
<evidence type="ECO:0000313" key="4">
    <source>
        <dbReference type="Proteomes" id="UP000288429"/>
    </source>
</evidence>
<dbReference type="Pfam" id="PF26082">
    <property type="entry name" value="zf-C2H2_AcuF"/>
    <property type="match status" value="1"/>
</dbReference>
<keyword evidence="4" id="KW-1185">Reference proteome</keyword>
<dbReference type="Pfam" id="PF22893">
    <property type="entry name" value="ULD_2"/>
    <property type="match status" value="1"/>
</dbReference>
<evidence type="ECO:0000256" key="1">
    <source>
        <dbReference type="SAM" id="MobiDB-lite"/>
    </source>
</evidence>
<reference evidence="3 4" key="1">
    <citation type="submission" date="2017-06" db="EMBL/GenBank/DDBJ databases">
        <title>Cmopartive genomic analysis of Ambrosia Fusariam Clade fungi.</title>
        <authorList>
            <person name="Stajich J.E."/>
            <person name="Carrillo J."/>
            <person name="Kijimoto T."/>
            <person name="Eskalen A."/>
            <person name="O'Donnell K."/>
            <person name="Kasson M."/>
        </authorList>
    </citation>
    <scope>NUCLEOTIDE SEQUENCE [LARGE SCALE GENOMIC DNA]</scope>
    <source>
        <strain evidence="3 4">NRRL 20438</strain>
    </source>
</reference>
<dbReference type="PANTHER" id="PTHR35391">
    <property type="entry name" value="C2H2-TYPE DOMAIN-CONTAINING PROTEIN-RELATED"/>
    <property type="match status" value="1"/>
</dbReference>
<organism evidence="3 4">
    <name type="scientific">Fusarium ambrosium</name>
    <dbReference type="NCBI Taxonomy" id="131363"/>
    <lineage>
        <taxon>Eukaryota</taxon>
        <taxon>Fungi</taxon>
        <taxon>Dikarya</taxon>
        <taxon>Ascomycota</taxon>
        <taxon>Pezizomycotina</taxon>
        <taxon>Sordariomycetes</taxon>
        <taxon>Hypocreomycetidae</taxon>
        <taxon>Hypocreales</taxon>
        <taxon>Nectriaceae</taxon>
        <taxon>Fusarium</taxon>
        <taxon>Fusarium solani species complex</taxon>
    </lineage>
</organism>
<gene>
    <name evidence="3" type="ORF">CDV31_007852</name>
</gene>
<evidence type="ECO:0000259" key="2">
    <source>
        <dbReference type="PROSITE" id="PS00028"/>
    </source>
</evidence>
<dbReference type="InterPro" id="IPR013087">
    <property type="entry name" value="Znf_C2H2_type"/>
</dbReference>
<dbReference type="PROSITE" id="PS00028">
    <property type="entry name" value="ZINC_FINGER_C2H2_1"/>
    <property type="match status" value="1"/>
</dbReference>
<feature type="region of interest" description="Disordered" evidence="1">
    <location>
        <begin position="705"/>
        <end position="729"/>
    </location>
</feature>
<evidence type="ECO:0000313" key="3">
    <source>
        <dbReference type="EMBL" id="RSM09085.1"/>
    </source>
</evidence>
<accession>A0A428U489</accession>
<comment type="caution">
    <text evidence="3">The sequence shown here is derived from an EMBL/GenBank/DDBJ whole genome shotgun (WGS) entry which is preliminary data.</text>
</comment>
<feature type="region of interest" description="Disordered" evidence="1">
    <location>
        <begin position="445"/>
        <end position="481"/>
    </location>
</feature>
<sequence length="877" mass="99547">MMAEVSRAPSEPQIAALVARSLTSFKALTSTLQDDHSRASQASSCLARFKLWAGNLGAHRPSGSRSLEYRLRDASNIRKLVISLLQDLCSSIEQGTIVANGGSILDTTSEGHDAVEDDLADYFNEDSDSDKSEVEQTLDEIAHVVDCLLRLSVTIRNPAPHDQFLSRAGEDLVKESVKWDTEHVQHKFPNVENDLVDRLGRAMARRRQYFKYREEHKSRLAEGLDEEDGVDFGGRATTIASSLPEHLKEAGKSAEPGVTRFAILDDARSDTSATSYATSRGDSNQTRVPPIPKEHIDGSFKCPFCHMIVSIDTRHAWKKHVFRDLRPYVCLSEDCRTPDHLYQRRNDWKMHMRREHWKTWHCPFGCDAEFDSAKGFQNHVETAHEQNVSLEKIHTLEGLSSRADVTKANGQCPLCYDFQVGSEKQYEKHVGQHLEHLALFTLPKIGEDDSDDEGDEDTEEGELGDGDEDDEDDDEEDEEEALAMANLEEEAKKAAAGGEAKEVVAEAAQKKEVIEKETKASLEESDKTKQAPIKFKDAIGRKFALPFHLCTTWQGMEDLIKQAFANVEVLEPHVIEGHYDLTDPDGAIILPAVWEKVIQPDWTITMTMWPMDEVPPHDTRWSVYPPPAPREEDPEKIRLAAEIAAFKAREEKRKAEEKQRELEAQIRKEAEDAFARRMEAMRDAQEKAGKEIEEARLEAEKAARERMEAERKAEGERSQEHAEAMAAAEEKARLRFEAEMKAAEMRRLAEAEARAKAEEEARLKLEAAAKAAEMQRKAEAEEQVRLRFETERKAAEEMRKEEDEEERARAAELARARSEKAFWEAKEAKLRAAAEMRKKEKKEEEEKEAYDREIERMRIASEEAQKTFPPIPSTKDS</sequence>
<dbReference type="PANTHER" id="PTHR35391:SF7">
    <property type="entry name" value="C2H2-TYPE DOMAIN-CONTAINING PROTEIN"/>
    <property type="match status" value="1"/>
</dbReference>
<proteinExistence type="predicted"/>
<feature type="domain" description="C2H2-type" evidence="2">
    <location>
        <begin position="362"/>
        <end position="384"/>
    </location>
</feature>
<feature type="region of interest" description="Disordered" evidence="1">
    <location>
        <begin position="858"/>
        <end position="877"/>
    </location>
</feature>
<dbReference type="InterPro" id="IPR058925">
    <property type="entry name" value="zf-C2H2_AcuF"/>
</dbReference>
<dbReference type="AlphaFoldDB" id="A0A428U489"/>